<dbReference type="OrthoDB" id="176168at2"/>
<dbReference type="GO" id="GO:0005975">
    <property type="term" value="P:carbohydrate metabolic process"/>
    <property type="evidence" value="ECO:0007669"/>
    <property type="project" value="InterPro"/>
</dbReference>
<sequence>MRLFEQENVYTKQMKPQADERAIVQGSCYRFTVLTSQLIRMEYAEDGVFEDRPTQVVWNRDFEVPEFRVVEDDHELQIITEHVHLYYTKGHFAPNTLYVDVKGNFSTYYSRYTFQGPERTLKGTARTLDHVDGATELGEGVVSKQGYAVIDDSSSFIMTDDRFVEPRRKGIHDLYYFGYGHEYRRALRDFYQLTGPTPLLPRKALGNWWSRYWRYDETEYKALMRRFKTEDIPFSVSVIDMDWHVTDVPEEYGSGWTGYSWNKNLFPDPKGFLTWLKEEGLLVTLNLHPADGVRAFEDQYAAMAEAMGVDPATGDRIPFDFSDKRFIQAYFEQMHNPHEADGVDFWWIDWQQGSTSKMEGLDPLWMLNHYHAVDIARDGNRPLIFSRYAGPGSHRYPIGFSGDTLISWASLAFQPYFTATAANIGYGWWSHDIGGHYRGAKDDELAARWVAFGVFSPIMRLHSTFSIFNGKEPWRFGLEAERSIKSFLRLRHQLLPYLYTMNWRNHIEATPLILPMYYDHPDEEAAYDVPNEYYFGSELIVSPIVEPMNERLHVAATNVWLPRGDWFDFFTGHRYGGDKSLRVFRGLDEQAVFAKAGAIIPMARHHSGRNDTDNPEALEVVIFPGASNTFTLYEDNGTDRAYETGAFAETTFTLDWEARSLHIEVSGDRTVLPSQRDITLLVRGVTGNGEYKQETQTLRIELGTIEAEMTVELPVELTTNDHRLDRLYRFLDRAEISYDLKDRLYRMATAKTRLEAWLFDLHALELERDLQDAIMELMLD</sequence>
<comment type="similarity">
    <text evidence="1 2">Belongs to the glycosyl hydrolase 31 family.</text>
</comment>
<organism evidence="6 7">
    <name type="scientific">Exiguobacterium aurantiacum</name>
    <dbReference type="NCBI Taxonomy" id="33987"/>
    <lineage>
        <taxon>Bacteria</taxon>
        <taxon>Bacillati</taxon>
        <taxon>Bacillota</taxon>
        <taxon>Bacilli</taxon>
        <taxon>Bacillales</taxon>
        <taxon>Bacillales Family XII. Incertae Sedis</taxon>
        <taxon>Exiguobacterium</taxon>
    </lineage>
</organism>
<evidence type="ECO:0000313" key="7">
    <source>
        <dbReference type="Proteomes" id="UP000254060"/>
    </source>
</evidence>
<dbReference type="EC" id="3.2.1.177" evidence="6"/>
<dbReference type="SUPFAM" id="SSF51445">
    <property type="entry name" value="(Trans)glycosidases"/>
    <property type="match status" value="1"/>
</dbReference>
<evidence type="ECO:0000259" key="5">
    <source>
        <dbReference type="Pfam" id="PF21365"/>
    </source>
</evidence>
<dbReference type="InterPro" id="IPR017853">
    <property type="entry name" value="GH"/>
</dbReference>
<dbReference type="PANTHER" id="PTHR22762:SF89">
    <property type="entry name" value="ALPHA-XYLOSIDASE"/>
    <property type="match status" value="1"/>
</dbReference>
<dbReference type="GO" id="GO:0061634">
    <property type="term" value="F:alpha-D-xyloside xylohydrolase"/>
    <property type="evidence" value="ECO:0007669"/>
    <property type="project" value="UniProtKB-EC"/>
</dbReference>
<feature type="domain" description="Glycoside hydrolase family 31 TIM barrel" evidence="3">
    <location>
        <begin position="197"/>
        <end position="501"/>
    </location>
</feature>
<dbReference type="EMBL" id="UGGP01000001">
    <property type="protein sequence ID" value="STO06974.1"/>
    <property type="molecule type" value="Genomic_DNA"/>
</dbReference>
<evidence type="ECO:0000313" key="6">
    <source>
        <dbReference type="EMBL" id="STO06974.1"/>
    </source>
</evidence>
<evidence type="ECO:0000256" key="1">
    <source>
        <dbReference type="ARBA" id="ARBA00007806"/>
    </source>
</evidence>
<keyword evidence="2 6" id="KW-0326">Glycosidase</keyword>
<dbReference type="Pfam" id="PF21365">
    <property type="entry name" value="Glyco_hydro_31_3rd"/>
    <property type="match status" value="1"/>
</dbReference>
<dbReference type="InterPro" id="IPR000322">
    <property type="entry name" value="Glyco_hydro_31_TIM"/>
</dbReference>
<dbReference type="CDD" id="cd06595">
    <property type="entry name" value="GH31_u1"/>
    <property type="match status" value="1"/>
</dbReference>
<dbReference type="InterPro" id="IPR048395">
    <property type="entry name" value="Glyco_hydro_31_C"/>
</dbReference>
<dbReference type="GO" id="GO:0090599">
    <property type="term" value="F:alpha-glucosidase activity"/>
    <property type="evidence" value="ECO:0007669"/>
    <property type="project" value="TreeGrafter"/>
</dbReference>
<dbReference type="STRING" id="1397694.GCA_000702585_00834"/>
<evidence type="ECO:0000256" key="2">
    <source>
        <dbReference type="RuleBase" id="RU361185"/>
    </source>
</evidence>
<dbReference type="GO" id="GO:0006491">
    <property type="term" value="P:N-glycan processing"/>
    <property type="evidence" value="ECO:0007669"/>
    <property type="project" value="TreeGrafter"/>
</dbReference>
<dbReference type="Pfam" id="PF17137">
    <property type="entry name" value="DUF5110"/>
    <property type="match status" value="1"/>
</dbReference>
<dbReference type="SUPFAM" id="SSF51011">
    <property type="entry name" value="Glycosyl hydrolase domain"/>
    <property type="match status" value="1"/>
</dbReference>
<keyword evidence="2 6" id="KW-0378">Hydrolase</keyword>
<gene>
    <name evidence="6" type="primary">yicI</name>
    <name evidence="6" type="ORF">NCTC13163_00315</name>
</gene>
<dbReference type="PANTHER" id="PTHR22762">
    <property type="entry name" value="ALPHA-GLUCOSIDASE"/>
    <property type="match status" value="1"/>
</dbReference>
<evidence type="ECO:0000259" key="3">
    <source>
        <dbReference type="Pfam" id="PF01055"/>
    </source>
</evidence>
<reference evidence="6 7" key="1">
    <citation type="submission" date="2018-06" db="EMBL/GenBank/DDBJ databases">
        <authorList>
            <consortium name="Pathogen Informatics"/>
            <person name="Doyle S."/>
        </authorList>
    </citation>
    <scope>NUCLEOTIDE SEQUENCE [LARGE SCALE GENOMIC DNA]</scope>
    <source>
        <strain evidence="6 7">NCTC13163</strain>
    </source>
</reference>
<feature type="domain" description="DUF5110" evidence="4">
    <location>
        <begin position="618"/>
        <end position="684"/>
    </location>
</feature>
<dbReference type="RefSeq" id="WP_029334149.1">
    <property type="nucleotide sequence ID" value="NZ_UGGP01000001.1"/>
</dbReference>
<dbReference type="Pfam" id="PF01055">
    <property type="entry name" value="Glyco_hydro_31_2nd"/>
    <property type="match status" value="1"/>
</dbReference>
<name>A0A377FQY2_9BACL</name>
<proteinExistence type="inferred from homology"/>
<accession>A0A377FQY2</accession>
<feature type="domain" description="Glycosyl hydrolase family 31 C-terminal" evidence="5">
    <location>
        <begin position="510"/>
        <end position="600"/>
    </location>
</feature>
<dbReference type="InterPro" id="IPR013780">
    <property type="entry name" value="Glyco_hydro_b"/>
</dbReference>
<dbReference type="AlphaFoldDB" id="A0A377FQY2"/>
<evidence type="ECO:0000259" key="4">
    <source>
        <dbReference type="Pfam" id="PF17137"/>
    </source>
</evidence>
<protein>
    <submittedName>
        <fullName evidence="6">Alpha-xylosidase</fullName>
        <ecNumber evidence="6">3.2.1.177</ecNumber>
    </submittedName>
</protein>
<dbReference type="Gene3D" id="3.20.20.80">
    <property type="entry name" value="Glycosidases"/>
    <property type="match status" value="1"/>
</dbReference>
<dbReference type="Proteomes" id="UP000254060">
    <property type="component" value="Unassembled WGS sequence"/>
</dbReference>
<dbReference type="InterPro" id="IPR033403">
    <property type="entry name" value="DUF5110"/>
</dbReference>
<dbReference type="Gene3D" id="2.60.40.1180">
    <property type="entry name" value="Golgi alpha-mannosidase II"/>
    <property type="match status" value="2"/>
</dbReference>